<proteinExistence type="predicted"/>
<keyword evidence="1" id="KW-0472">Membrane</keyword>
<organism evidence="2 3">
    <name type="scientific">Pseudomonas cavernicola</name>
    <dbReference type="NCBI Taxonomy" id="2320866"/>
    <lineage>
        <taxon>Bacteria</taxon>
        <taxon>Pseudomonadati</taxon>
        <taxon>Pseudomonadota</taxon>
        <taxon>Gammaproteobacteria</taxon>
        <taxon>Pseudomonadales</taxon>
        <taxon>Pseudomonadaceae</taxon>
        <taxon>Pseudomonas</taxon>
    </lineage>
</organism>
<keyword evidence="1" id="KW-0812">Transmembrane</keyword>
<dbReference type="EMBL" id="QYUR01000008">
    <property type="protein sequence ID" value="RJG08717.1"/>
    <property type="molecule type" value="Genomic_DNA"/>
</dbReference>
<dbReference type="AlphaFoldDB" id="A0A418X8C5"/>
<evidence type="ECO:0000313" key="3">
    <source>
        <dbReference type="Proteomes" id="UP000284021"/>
    </source>
</evidence>
<keyword evidence="3" id="KW-1185">Reference proteome</keyword>
<evidence type="ECO:0000256" key="1">
    <source>
        <dbReference type="SAM" id="Phobius"/>
    </source>
</evidence>
<evidence type="ECO:0008006" key="4">
    <source>
        <dbReference type="Google" id="ProtNLM"/>
    </source>
</evidence>
<reference evidence="2 3" key="1">
    <citation type="submission" date="2018-09" db="EMBL/GenBank/DDBJ databases">
        <authorList>
            <person name="Zhu H."/>
        </authorList>
    </citation>
    <scope>NUCLEOTIDE SEQUENCE [LARGE SCALE GENOMIC DNA]</scope>
    <source>
        <strain evidence="2 3">K1S02-6</strain>
    </source>
</reference>
<name>A0A418X8C5_9PSED</name>
<feature type="transmembrane region" description="Helical" evidence="1">
    <location>
        <begin position="182"/>
        <end position="206"/>
    </location>
</feature>
<dbReference type="Proteomes" id="UP000284021">
    <property type="component" value="Unassembled WGS sequence"/>
</dbReference>
<feature type="transmembrane region" description="Helical" evidence="1">
    <location>
        <begin position="99"/>
        <end position="116"/>
    </location>
</feature>
<sequence length="218" mass="24515">MVVFLRSLQSLEAFLWKVATWPISFPRTLWRVLCNPIAVSLYTRRQLEQQPDRRFSGMLSPPLMLVLSIVLAHLVGFAIPDRPSPLVSGELLTLLVRSFSYGLYALMPAMAMLRVRRVRVSRTTLREPFYIQCYLASPLSIVLIAANLLAGIQVALAMFLTTLACIWYLFSQIALLRRLLDLPLLPATFIAISRFVVATLIVLALMDLLRSTSATHIG</sequence>
<evidence type="ECO:0000313" key="2">
    <source>
        <dbReference type="EMBL" id="RJG08717.1"/>
    </source>
</evidence>
<accession>A0A418X8C5</accession>
<protein>
    <recommendedName>
        <fullName evidence="4">Yip1 domain-containing protein</fullName>
    </recommendedName>
</protein>
<feature type="transmembrane region" description="Helical" evidence="1">
    <location>
        <begin position="128"/>
        <end position="146"/>
    </location>
</feature>
<feature type="transmembrane region" description="Helical" evidence="1">
    <location>
        <begin position="59"/>
        <end position="79"/>
    </location>
</feature>
<keyword evidence="1" id="KW-1133">Transmembrane helix</keyword>
<feature type="transmembrane region" description="Helical" evidence="1">
    <location>
        <begin position="152"/>
        <end position="170"/>
    </location>
</feature>
<gene>
    <name evidence="2" type="ORF">D3879_22835</name>
</gene>
<comment type="caution">
    <text evidence="2">The sequence shown here is derived from an EMBL/GenBank/DDBJ whole genome shotgun (WGS) entry which is preliminary data.</text>
</comment>